<dbReference type="Pfam" id="PF02259">
    <property type="entry name" value="FAT"/>
    <property type="match status" value="2"/>
</dbReference>
<dbReference type="InterPro" id="IPR003152">
    <property type="entry name" value="FATC_dom"/>
</dbReference>
<dbReference type="SUPFAM" id="SSF47212">
    <property type="entry name" value="FKBP12-rapamycin-binding domain of FKBP-rapamycin-associated protein (FRAP)"/>
    <property type="match status" value="1"/>
</dbReference>
<dbReference type="GO" id="GO:0038202">
    <property type="term" value="P:TORC1 signaling"/>
    <property type="evidence" value="ECO:0007669"/>
    <property type="project" value="TreeGrafter"/>
</dbReference>
<dbReference type="PROSITE" id="PS51190">
    <property type="entry name" value="FATC"/>
    <property type="match status" value="1"/>
</dbReference>
<dbReference type="InterPro" id="IPR057564">
    <property type="entry name" value="HEAT_ATR"/>
</dbReference>
<dbReference type="SUPFAM" id="SSF48371">
    <property type="entry name" value="ARM repeat"/>
    <property type="match status" value="1"/>
</dbReference>
<dbReference type="Pfam" id="PF00454">
    <property type="entry name" value="PI3_PI4_kinase"/>
    <property type="match status" value="1"/>
</dbReference>
<keyword evidence="6 10" id="KW-0418">Kinase</keyword>
<dbReference type="SMART" id="SM01345">
    <property type="entry name" value="Rapamycin_bind"/>
    <property type="match status" value="1"/>
</dbReference>
<dbReference type="Pfam" id="PF08771">
    <property type="entry name" value="FRB_dom"/>
    <property type="match status" value="1"/>
</dbReference>
<evidence type="ECO:0000256" key="6">
    <source>
        <dbReference type="ARBA" id="ARBA00022777"/>
    </source>
</evidence>
<dbReference type="EC" id="2.7.11.1" evidence="10"/>
<dbReference type="FunFam" id="1.20.120.150:FF:000001">
    <property type="entry name" value="Serine/threonine-protein kinase TOR"/>
    <property type="match status" value="1"/>
</dbReference>
<evidence type="ECO:0000256" key="9">
    <source>
        <dbReference type="ARBA" id="ARBA00048679"/>
    </source>
</evidence>
<keyword evidence="15" id="KW-1185">Reference proteome</keyword>
<name>A0A914DGU0_9BILA</name>
<dbReference type="SMART" id="SM01343">
    <property type="entry name" value="FATC"/>
    <property type="match status" value="1"/>
</dbReference>
<dbReference type="InterPro" id="IPR011989">
    <property type="entry name" value="ARM-like"/>
</dbReference>
<comment type="catalytic activity">
    <reaction evidence="8 10">
        <text>L-threonyl-[protein] + ATP = O-phospho-L-threonyl-[protein] + ADP + H(+)</text>
        <dbReference type="Rhea" id="RHEA:46608"/>
        <dbReference type="Rhea" id="RHEA-COMP:11060"/>
        <dbReference type="Rhea" id="RHEA-COMP:11605"/>
        <dbReference type="ChEBI" id="CHEBI:15378"/>
        <dbReference type="ChEBI" id="CHEBI:30013"/>
        <dbReference type="ChEBI" id="CHEBI:30616"/>
        <dbReference type="ChEBI" id="CHEBI:61977"/>
        <dbReference type="ChEBI" id="CHEBI:456216"/>
        <dbReference type="EC" id="2.7.11.1"/>
    </reaction>
</comment>
<dbReference type="InterPro" id="IPR009076">
    <property type="entry name" value="FRB_dom"/>
</dbReference>
<dbReference type="InterPro" id="IPR014009">
    <property type="entry name" value="PIK_FAT"/>
</dbReference>
<accession>A0A914DGU0</accession>
<dbReference type="GO" id="GO:0004674">
    <property type="term" value="F:protein serine/threonine kinase activity"/>
    <property type="evidence" value="ECO:0007669"/>
    <property type="project" value="UniProtKB-KW"/>
</dbReference>
<dbReference type="InterPro" id="IPR036738">
    <property type="entry name" value="FRB_sf"/>
</dbReference>
<evidence type="ECO:0000256" key="2">
    <source>
        <dbReference type="ARBA" id="ARBA00022527"/>
    </source>
</evidence>
<comment type="similarity">
    <text evidence="1 10">Belongs to the PI3/PI4-kinase family.</text>
</comment>
<dbReference type="GO" id="GO:0005524">
    <property type="term" value="F:ATP binding"/>
    <property type="evidence" value="ECO:0007669"/>
    <property type="project" value="UniProtKB-KW"/>
</dbReference>
<evidence type="ECO:0000256" key="7">
    <source>
        <dbReference type="ARBA" id="ARBA00022840"/>
    </source>
</evidence>
<feature type="region of interest" description="Disordered" evidence="11">
    <location>
        <begin position="1632"/>
        <end position="1671"/>
    </location>
</feature>
<dbReference type="Gene3D" id="1.25.10.10">
    <property type="entry name" value="Leucine-rich Repeat Variant"/>
    <property type="match status" value="3"/>
</dbReference>
<dbReference type="CDD" id="cd05169">
    <property type="entry name" value="PIKKc_TOR"/>
    <property type="match status" value="1"/>
</dbReference>
<dbReference type="PROSITE" id="PS00915">
    <property type="entry name" value="PI3_4_KINASE_1"/>
    <property type="match status" value="1"/>
</dbReference>
<dbReference type="GO" id="GO:0044877">
    <property type="term" value="F:protein-containing complex binding"/>
    <property type="evidence" value="ECO:0007669"/>
    <property type="project" value="InterPro"/>
</dbReference>
<dbReference type="Pfam" id="PF02260">
    <property type="entry name" value="FATC"/>
    <property type="match status" value="1"/>
</dbReference>
<sequence length="2428" mass="276039">MPGLTSTDAKEHLERIQKNLNILKSSPEVYNKCQSLLGQGESAVYDALNSSDVNEKKSGIFMTVCLMETSISEESAKVTRFARHLLKILTISDEGVMRLASRAIAYLIQTSKTYAIELVELSLNQCSEWLDETPRNEARRLAAVVLYRDLALFTCSHFFQKATNFFNNIFKVLRDPKQNLRTAATQALHAALAVTSQRETKQKSEWYTVRILQDQSTRTVVGSNPVEFLIEQVYPNLIESRTAKDLTEKHHAVIVKHCMDARSSRSSATQIVLLELFPRLSATISESSIINDMLEYAISLTPKLPNAFLTLGLLSIHRPEIVKAKSNAILTLVSQHISVYTQRRQKDKIDILVFKCVALIVKSQKTILTEKIKDLLPLLFSTGLSQGLIEVLREIVEAIPSLKTEVHDGLMDQLYKILMDRALPSKLAAPTPAPVPTGLIQVSNIPLIKLALSTLGHFEFQRHALQMFITYIAEGYLVCDAVEIRYAAVDCCAEIVKPFVKVYEYAENPQKREVYVLIKRVLECLIRAAVVDRDVDVRLNVLRCFCRMDRSFLYHLAQKEMLDTLFMTLYDEVYKMQEAAVGLLAQLADLNPAFVFPKLRKILMETISKLVNSRVTRLEEHSAKIITRLAAQSPKFMSPYMSSVLMALIPHLRTGQTNVGVTVNVLNALSELALVGGLDIVRTIDKLFPPLISYLQDSTSVTRREAALRAMGGLCQSSSYVVDPYKDYPELLDVLLRLLKTELSVSMRRLTIKVLGIIGALDPYTHKVYLGTVYSARSKSLALSLPNTPESDDPRQDIIRWINYEKCTLQEFYPAIAITTLVQILEDESLTFLNKEVVQALLTIFNSLGSRSSQYVNQVVPRLITITETGKPEFREFFLGQFAKLASIIRTQLKPHMKSIFALIAKAWTWNDEPFFKGLVINVLEQVGQAFGAEFSPYITDLCPYLLAVVQGDQTKERALTAQAFSCVRSISICLGTHLHLVLPPILYVVDDNQAPDNVRVLALETIISLADAHPISEHAPSIMQCWLRNIGVRQLQERLISLLNIMVSQMWQQFLIYRDSVQNALFRAKVPLAMYVTYSDLLSRLQGDQSSTPNDGLSPTVSNRIPIHRKNNRPAVKTPLSAGRHRINVSQLENAWRPYGLTSYDDWIQWMNTLRIQFLRQSPSAALRACASISDVYLPLRKELFNAAFMSVWTELDERQQDNLTESLVEVLQICPHNEPIQSILNLAEFMDHSEKGPLPVNYKLLSRCAEKVSAYAKALRYKELDIIKEGAPSPDDCQAIITYANKLNLDEESSGMVQHAAKTGMEISGHWYEKLGEWEKALQMYDTELLESEQESGKDTIVYHKMRCLEALGQWSELNDIGQKSLSKEGRISDLDKKQKIVQMTARGYWAVGDYDKMADYVQLINANNQEGSFLRAALAIKNDQFQQAKNYINKVRDMFDSELTAMATESYERAYGAMVFAQQLTELEEAIEYKMIPERRTRIAFLWSRRLQGCRKNIEQWQRILIVRSLVLSHNELRPLWIKFASMCRRQGKHSISRRVLRSLLDIPQDTSLERTAIPFDKPHLALAVCKQLWIDDSKKVALSNLENLTTTMHRLIERNRAAYSREQLEPMARITAKCYLKLGEWNSSSGQTTLRQPSTPNFSPLSRHPSAHRSGSDISPRVNPSASPINLDHSTKLVLQYYTNATSFDPTWYKAWHKLATVYYNLVMADRFSTDQNPSFDLQHPQGLLKSPNSITEGVPSEAAILTAISQASQNSSNENLQTANINAPPAIKPILITDNSRVTNTNVNSPQAPLQGFYAVQAVKCFLKAIQLAEGSRLEDTLRLMMLWFDHGDRPEVFENLRDNLKSIPVETWLEVVPQLMARLDSQQNVGLLVKQVVIDVSKVHPQALIYALTAAAKSKNQQRSKVANDILAIIADTRPVFVEQAQLLNDELIRCAILWHELWHEALEDASRFYFQEKNINGMMETLKHLHVRIEQGHATLNEQSFNQTYYKELKDAHEHCEAFQRTGNQKEITQAWDLYYNVFKRISAQLRTMSTLDLNYISPRLAKAQNLEIAVPGTYDPGSPLITIASVHNHLQVIMSKQRPRKVLIRGSDGNEYAFLLKGHEDPRQDERVMQLFGLINSLILRESETSRRNLTIQRYSIIALSQSSGLIGWVPNCDTLHALIKDHREKKKIPISEEHNKMQKLVIDLDKLTLLQKVEVFEEALNSTKGDDLRQTLWMKSPNSEIWFDRRTNYTRSMSCMSMVGYILGLGDRHPSNLMLDRLSGKIVHIDFGDCFEVAMKRDKYPEKIPFRLTRMLVQAMEVTGIEGNYRLTCERVLRLLRNNHDSILAVLEAFIYDPVVNWRLTETTTGKKTTDKSAETAIPSRDTASAIERIKAKLAGRDFNPRYEILVPEQVTRLIEQATLYDNLCQCYIGWCPFW</sequence>
<evidence type="ECO:0000256" key="3">
    <source>
        <dbReference type="ARBA" id="ARBA00022679"/>
    </source>
</evidence>
<evidence type="ECO:0000259" key="13">
    <source>
        <dbReference type="PROSITE" id="PS51189"/>
    </source>
</evidence>
<organism evidence="15 16">
    <name type="scientific">Acrobeloides nanus</name>
    <dbReference type="NCBI Taxonomy" id="290746"/>
    <lineage>
        <taxon>Eukaryota</taxon>
        <taxon>Metazoa</taxon>
        <taxon>Ecdysozoa</taxon>
        <taxon>Nematoda</taxon>
        <taxon>Chromadorea</taxon>
        <taxon>Rhabditida</taxon>
        <taxon>Tylenchina</taxon>
        <taxon>Cephalobomorpha</taxon>
        <taxon>Cephaloboidea</taxon>
        <taxon>Cephalobidae</taxon>
        <taxon>Acrobeloides</taxon>
    </lineage>
</organism>
<dbReference type="InterPro" id="IPR026683">
    <property type="entry name" value="TOR_cat"/>
</dbReference>
<keyword evidence="2 10" id="KW-0723">Serine/threonine-protein kinase</keyword>
<evidence type="ECO:0000256" key="4">
    <source>
        <dbReference type="ARBA" id="ARBA00022737"/>
    </source>
</evidence>
<dbReference type="WBParaSite" id="ACRNAN_scaffold2691.g25705.t1">
    <property type="protein sequence ID" value="ACRNAN_scaffold2691.g25705.t1"/>
    <property type="gene ID" value="ACRNAN_scaffold2691.g25705"/>
</dbReference>
<evidence type="ECO:0000256" key="10">
    <source>
        <dbReference type="RuleBase" id="RU364109"/>
    </source>
</evidence>
<keyword evidence="7 10" id="KW-0067">ATP-binding</keyword>
<evidence type="ECO:0000259" key="14">
    <source>
        <dbReference type="PROSITE" id="PS51190"/>
    </source>
</evidence>
<dbReference type="InterPro" id="IPR011990">
    <property type="entry name" value="TPR-like_helical_dom_sf"/>
</dbReference>
<keyword evidence="4" id="KW-0677">Repeat</keyword>
<dbReference type="GO" id="GO:0045727">
    <property type="term" value="P:positive regulation of translation"/>
    <property type="evidence" value="ECO:0007669"/>
    <property type="project" value="UniProtKB-ARBA"/>
</dbReference>
<dbReference type="GO" id="GO:0005737">
    <property type="term" value="C:cytoplasm"/>
    <property type="evidence" value="ECO:0007669"/>
    <property type="project" value="TreeGrafter"/>
</dbReference>
<dbReference type="Gene3D" id="1.10.1070.11">
    <property type="entry name" value="Phosphatidylinositol 3-/4-kinase, catalytic domain"/>
    <property type="match status" value="1"/>
</dbReference>
<dbReference type="InterPro" id="IPR018936">
    <property type="entry name" value="PI3/4_kinase_CS"/>
</dbReference>
<evidence type="ECO:0000256" key="5">
    <source>
        <dbReference type="ARBA" id="ARBA00022741"/>
    </source>
</evidence>
<dbReference type="InterPro" id="IPR024585">
    <property type="entry name" value="mTOR_dom"/>
</dbReference>
<dbReference type="GO" id="GO:0005634">
    <property type="term" value="C:nucleus"/>
    <property type="evidence" value="ECO:0007669"/>
    <property type="project" value="TreeGrafter"/>
</dbReference>
<dbReference type="InterPro" id="IPR050517">
    <property type="entry name" value="DDR_Repair_Kinase"/>
</dbReference>
<dbReference type="Gene3D" id="1.20.120.150">
    <property type="entry name" value="FKBP12-rapamycin binding domain"/>
    <property type="match status" value="1"/>
</dbReference>
<dbReference type="SMART" id="SM01346">
    <property type="entry name" value="DUF3385"/>
    <property type="match status" value="1"/>
</dbReference>
<comment type="catalytic activity">
    <reaction evidence="9">
        <text>L-seryl-[protein] + ATP = O-phospho-L-seryl-[protein] + ADP + H(+)</text>
        <dbReference type="Rhea" id="RHEA:17989"/>
        <dbReference type="Rhea" id="RHEA-COMP:9863"/>
        <dbReference type="Rhea" id="RHEA-COMP:11604"/>
        <dbReference type="ChEBI" id="CHEBI:15378"/>
        <dbReference type="ChEBI" id="CHEBI:29999"/>
        <dbReference type="ChEBI" id="CHEBI:30616"/>
        <dbReference type="ChEBI" id="CHEBI:83421"/>
        <dbReference type="ChEBI" id="CHEBI:456216"/>
        <dbReference type="EC" id="2.7.11.1"/>
    </reaction>
</comment>
<dbReference type="GO" id="GO:0031932">
    <property type="term" value="C:TORC2 complex"/>
    <property type="evidence" value="ECO:0007669"/>
    <property type="project" value="TreeGrafter"/>
</dbReference>
<dbReference type="PANTHER" id="PTHR11139">
    <property type="entry name" value="ATAXIA TELANGIECTASIA MUTATED ATM -RELATED"/>
    <property type="match status" value="1"/>
</dbReference>
<dbReference type="InterPro" id="IPR036940">
    <property type="entry name" value="PI3/4_kinase_cat_sf"/>
</dbReference>
<dbReference type="InterPro" id="IPR003151">
    <property type="entry name" value="PIK-rel_kinase_FAT"/>
</dbReference>
<feature type="domain" description="FAT" evidence="13">
    <location>
        <begin position="1246"/>
        <end position="1904"/>
    </location>
</feature>
<dbReference type="SMART" id="SM00146">
    <property type="entry name" value="PI3Kc"/>
    <property type="match status" value="1"/>
</dbReference>
<keyword evidence="5 10" id="KW-0547">Nucleotide-binding</keyword>
<proteinExistence type="inferred from homology"/>
<dbReference type="PANTHER" id="PTHR11139:SF9">
    <property type="entry name" value="SERINE_THREONINE-PROTEIN KINASE MTOR"/>
    <property type="match status" value="1"/>
</dbReference>
<reference evidence="16" key="1">
    <citation type="submission" date="2022-11" db="UniProtKB">
        <authorList>
            <consortium name="WormBaseParasite"/>
        </authorList>
    </citation>
    <scope>IDENTIFICATION</scope>
</reference>
<evidence type="ECO:0000313" key="16">
    <source>
        <dbReference type="WBParaSite" id="ACRNAN_scaffold2691.g25705.t1"/>
    </source>
</evidence>
<protein>
    <recommendedName>
        <fullName evidence="10">Serine/threonine-protein kinase TOR</fullName>
        <ecNumber evidence="10">2.7.11.1</ecNumber>
    </recommendedName>
</protein>
<dbReference type="InterPro" id="IPR016024">
    <property type="entry name" value="ARM-type_fold"/>
</dbReference>
<dbReference type="FunFam" id="3.30.1010.10:FF:000006">
    <property type="entry name" value="Serine/threonine-protein kinase TOR"/>
    <property type="match status" value="1"/>
</dbReference>
<dbReference type="Pfam" id="PF23593">
    <property type="entry name" value="HEAT_ATR"/>
    <property type="match status" value="1"/>
</dbReference>
<keyword evidence="3 10" id="KW-0808">Transferase</keyword>
<feature type="compositionally biased region" description="Polar residues" evidence="11">
    <location>
        <begin position="1632"/>
        <end position="1648"/>
    </location>
</feature>
<dbReference type="Pfam" id="PF11865">
    <property type="entry name" value="mTOR_dom"/>
    <property type="match status" value="1"/>
</dbReference>
<evidence type="ECO:0000313" key="15">
    <source>
        <dbReference type="Proteomes" id="UP000887540"/>
    </source>
</evidence>
<dbReference type="FunFam" id="1.10.1070.11:FF:000040">
    <property type="entry name" value="Serine/threonine-protein kinase TOR"/>
    <property type="match status" value="1"/>
</dbReference>
<dbReference type="Gene3D" id="1.25.40.10">
    <property type="entry name" value="Tetratricopeptide repeat domain"/>
    <property type="match status" value="1"/>
</dbReference>
<evidence type="ECO:0000256" key="11">
    <source>
        <dbReference type="SAM" id="MobiDB-lite"/>
    </source>
</evidence>
<dbReference type="SUPFAM" id="SSF56112">
    <property type="entry name" value="Protein kinase-like (PK-like)"/>
    <property type="match status" value="1"/>
</dbReference>
<feature type="domain" description="PI3K/PI4K catalytic" evidence="12">
    <location>
        <begin position="2078"/>
        <end position="2391"/>
    </location>
</feature>
<evidence type="ECO:0000259" key="12">
    <source>
        <dbReference type="PROSITE" id="PS50290"/>
    </source>
</evidence>
<feature type="domain" description="FATC" evidence="14">
    <location>
        <begin position="2396"/>
        <end position="2428"/>
    </location>
</feature>
<evidence type="ECO:0000256" key="1">
    <source>
        <dbReference type="ARBA" id="ARBA00011031"/>
    </source>
</evidence>
<dbReference type="GO" id="GO:0016242">
    <property type="term" value="P:negative regulation of macroautophagy"/>
    <property type="evidence" value="ECO:0007669"/>
    <property type="project" value="TreeGrafter"/>
</dbReference>
<dbReference type="Proteomes" id="UP000887540">
    <property type="component" value="Unplaced"/>
</dbReference>
<dbReference type="PROSITE" id="PS51189">
    <property type="entry name" value="FAT"/>
    <property type="match status" value="1"/>
</dbReference>
<evidence type="ECO:0000256" key="8">
    <source>
        <dbReference type="ARBA" id="ARBA00047899"/>
    </source>
</evidence>
<dbReference type="PROSITE" id="PS50290">
    <property type="entry name" value="PI3_4_KINASE_3"/>
    <property type="match status" value="1"/>
</dbReference>
<dbReference type="InterPro" id="IPR011009">
    <property type="entry name" value="Kinase-like_dom_sf"/>
</dbReference>
<dbReference type="GO" id="GO:0031931">
    <property type="term" value="C:TORC1 complex"/>
    <property type="evidence" value="ECO:0007669"/>
    <property type="project" value="UniProtKB-ARBA"/>
</dbReference>
<dbReference type="InterPro" id="IPR000403">
    <property type="entry name" value="PI3/4_kinase_cat_dom"/>
</dbReference>